<name>A0A7Z2MUN0_VIBPH</name>
<reference evidence="2 3" key="2">
    <citation type="submission" date="2018-12" db="EMBL/GenBank/DDBJ databases">
        <title>Genomic insights into the evolutionary origins and pathogenicity of five Vibrio parahaemolyticus strains isolated from the shrimp with acute hepatopancreatic necrosis disease (AHPND).</title>
        <authorList>
            <person name="Yang Q."/>
            <person name="Dong X."/>
            <person name="Xie G."/>
            <person name="Fu S."/>
            <person name="Zou P."/>
            <person name="Sun J."/>
            <person name="Wang Y."/>
            <person name="Huang J."/>
        </authorList>
    </citation>
    <scope>NUCLEOTIDE SEQUENCE [LARGE SCALE GENOMIC DNA]</scope>
    <source>
        <strain evidence="2 3">20160303005-1</strain>
    </source>
</reference>
<protein>
    <submittedName>
        <fullName evidence="1">Uncharacterized protein</fullName>
    </submittedName>
</protein>
<gene>
    <name evidence="2" type="ORF">EHC69_17450</name>
    <name evidence="1" type="ORF">I7278_22715</name>
</gene>
<dbReference type="Proteomes" id="UP000464718">
    <property type="component" value="Chromosome i"/>
</dbReference>
<dbReference type="RefSeq" id="WP_114867934.1">
    <property type="nucleotide sequence ID" value="NZ_CP034298.1"/>
</dbReference>
<organism evidence="1">
    <name type="scientific">Vibrio parahaemolyticus</name>
    <dbReference type="NCBI Taxonomy" id="670"/>
    <lineage>
        <taxon>Bacteria</taxon>
        <taxon>Pseudomonadati</taxon>
        <taxon>Pseudomonadota</taxon>
        <taxon>Gammaproteobacteria</taxon>
        <taxon>Vibrionales</taxon>
        <taxon>Vibrionaceae</taxon>
        <taxon>Vibrio</taxon>
    </lineage>
</organism>
<evidence type="ECO:0000313" key="2">
    <source>
        <dbReference type="EMBL" id="QHH10963.1"/>
    </source>
</evidence>
<reference evidence="1" key="1">
    <citation type="journal article" date="2018" name="Genome Biol.">
        <title>SKESA: strategic k-mer extension for scrupulous assemblies.</title>
        <authorList>
            <person name="Souvorov A."/>
            <person name="Agarwala R."/>
            <person name="Lipman D.J."/>
        </authorList>
    </citation>
    <scope>NUCLEOTIDE SEQUENCE</scope>
    <source>
        <strain evidence="1">1930</strain>
    </source>
</reference>
<sequence>MDTQESLKRITHHLEKSKAESQSLIAFTVLVERGLYQSAVESGSDTIDHLAKNLKRHLRNHGIDSSQMWFVFEESGTKGNLKNPHIHGLILVDDHQREDLKQALQKSLGKASRLMSPFKQRTKRMHSLGWVDYCCKDLEKNAQSIGRNPVFISQKLRKLKSPTFGKTYTCENLDEASDTKALSGFIQNHCSAGINTPINPLKTPPLTTTTNQSLLAPKTTAKCIHDLLRERGCEAPHRRRRK</sequence>
<reference evidence="1" key="3">
    <citation type="submission" date="2019-12" db="EMBL/GenBank/DDBJ databases">
        <authorList>
            <consortium name="NCBI Pathogen Detection Project"/>
        </authorList>
    </citation>
    <scope>NUCLEOTIDE SEQUENCE</scope>
    <source>
        <strain evidence="1">1930</strain>
    </source>
</reference>
<proteinExistence type="predicted"/>
<evidence type="ECO:0000313" key="3">
    <source>
        <dbReference type="Proteomes" id="UP000464718"/>
    </source>
</evidence>
<dbReference type="Proteomes" id="UP000856022">
    <property type="component" value="Unassembled WGS sequence"/>
</dbReference>
<accession>A0A7Z2MUN0</accession>
<dbReference type="EMBL" id="CP034298">
    <property type="protein sequence ID" value="QHH10963.1"/>
    <property type="molecule type" value="Genomic_DNA"/>
</dbReference>
<evidence type="ECO:0000313" key="1">
    <source>
        <dbReference type="EMBL" id="HAS6679601.1"/>
    </source>
</evidence>
<dbReference type="AlphaFoldDB" id="A0A7Z2MUN0"/>
<dbReference type="EMBL" id="DACQKT010000016">
    <property type="protein sequence ID" value="HAS6679601.1"/>
    <property type="molecule type" value="Genomic_DNA"/>
</dbReference>